<keyword evidence="2" id="KW-1185">Reference proteome</keyword>
<protein>
    <submittedName>
        <fullName evidence="1">Uncharacterized protein</fullName>
    </submittedName>
</protein>
<dbReference type="AlphaFoldDB" id="A0AAX4NIA0"/>
<dbReference type="GeneID" id="95968262"/>
<organism evidence="1 2">
    <name type="scientific">Oxyplasma meridianum</name>
    <dbReference type="NCBI Taxonomy" id="3073602"/>
    <lineage>
        <taxon>Archaea</taxon>
        <taxon>Methanobacteriati</taxon>
        <taxon>Thermoplasmatota</taxon>
        <taxon>Thermoplasmata</taxon>
        <taxon>Thermoplasmatales</taxon>
        <taxon>Thermoplasmataceae</taxon>
        <taxon>Oxyplasma</taxon>
    </lineage>
</organism>
<dbReference type="EMBL" id="CP133772">
    <property type="protein sequence ID" value="WYY00933.1"/>
    <property type="molecule type" value="Genomic_DNA"/>
</dbReference>
<dbReference type="RefSeq" id="WP_393971257.1">
    <property type="nucleotide sequence ID" value="NZ_CP133772.1"/>
</dbReference>
<proteinExistence type="predicted"/>
<evidence type="ECO:0000313" key="1">
    <source>
        <dbReference type="EMBL" id="WYY00933.1"/>
    </source>
</evidence>
<accession>A0AAX4NIA0</accession>
<name>A0AAX4NIA0_9ARCH</name>
<gene>
    <name evidence="1" type="ORF">OXIME_001524</name>
</gene>
<reference evidence="1 2" key="1">
    <citation type="submission" date="2023-09" db="EMBL/GenBank/DDBJ databases">
        <authorList>
            <person name="Golyshina O.V."/>
            <person name="Lunev E.A."/>
            <person name="Bargiela R."/>
            <person name="Gaines M.C."/>
            <person name="Daum B."/>
            <person name="Bale N.J."/>
            <person name="Koenen M."/>
            <person name="Sinninghe Damst J.S."/>
            <person name="Yakimov M."/>
            <person name="Golyshin P.N."/>
        </authorList>
    </citation>
    <scope>NUCLEOTIDE SEQUENCE [LARGE SCALE GENOMIC DNA]</scope>
    <source>
        <strain evidence="1 2">M1</strain>
    </source>
</reference>
<evidence type="ECO:0000313" key="2">
    <source>
        <dbReference type="Proteomes" id="UP001451606"/>
    </source>
</evidence>
<dbReference type="Proteomes" id="UP001451606">
    <property type="component" value="Chromosome"/>
</dbReference>
<sequence>MPINSADTQDKDQAIVLKWISYIFKVALESGVSKIDFSVIQKLLYLIQIEAEVHLNLDFQWDNKIPIISGFADIMKENFKNVRIRKKKDPDHKVIDKDSLVYFDLGSCENLPETLDIQTFPGVGTATRIIKKWIDSKSSDLLMYIIIFHENAMSDIVS</sequence>
<dbReference type="KEGG" id="omr:OXIME_001524"/>